<dbReference type="InterPro" id="IPR036286">
    <property type="entry name" value="LexA/Signal_pep-like_sf"/>
</dbReference>
<dbReference type="InterPro" id="IPR019756">
    <property type="entry name" value="Pept_S26A_signal_pept_1_Ser-AS"/>
</dbReference>
<dbReference type="PROSITE" id="PS00501">
    <property type="entry name" value="SPASE_I_1"/>
    <property type="match status" value="1"/>
</dbReference>
<comment type="catalytic activity">
    <reaction evidence="1 7">
        <text>Cleavage of hydrophobic, N-terminal signal or leader sequences from secreted and periplasmic proteins.</text>
        <dbReference type="EC" id="3.4.21.89"/>
    </reaction>
</comment>
<dbReference type="NCBIfam" id="TIGR02227">
    <property type="entry name" value="sigpep_I_bact"/>
    <property type="match status" value="1"/>
</dbReference>
<dbReference type="InterPro" id="IPR000223">
    <property type="entry name" value="Pept_S26A_signal_pept_1"/>
</dbReference>
<protein>
    <recommendedName>
        <fullName evidence="4 7">Signal peptidase I</fullName>
        <ecNumber evidence="4 7">3.4.21.89</ecNumber>
    </recommendedName>
</protein>
<dbReference type="InterPro" id="IPR019758">
    <property type="entry name" value="Pept_S26A_signal_pept_1_CS"/>
</dbReference>
<keyword evidence="6 7" id="KW-0378">Hydrolase</keyword>
<comment type="similarity">
    <text evidence="3 8">Belongs to the peptidase S26 family.</text>
</comment>
<evidence type="ECO:0000256" key="7">
    <source>
        <dbReference type="RuleBase" id="RU003993"/>
    </source>
</evidence>
<dbReference type="EMBL" id="CP101914">
    <property type="protein sequence ID" value="UUI05201.1"/>
    <property type="molecule type" value="Genomic_DNA"/>
</dbReference>
<evidence type="ECO:0000256" key="2">
    <source>
        <dbReference type="ARBA" id="ARBA00004401"/>
    </source>
</evidence>
<reference evidence="10" key="1">
    <citation type="submission" date="2022-07" db="EMBL/GenBank/DDBJ databases">
        <title>FELIX.</title>
        <authorList>
            <person name="Wan K.H."/>
            <person name="Park S."/>
            <person name="Lawrence Q."/>
            <person name="Eichenberger J.P."/>
            <person name="Booth B.W."/>
            <person name="Piaggio A.J."/>
            <person name="Chandler J.C."/>
            <person name="Franklin A.B."/>
            <person name="Celniker S.E."/>
        </authorList>
    </citation>
    <scope>NUCLEOTIDE SEQUENCE</scope>
    <source>
        <strain evidence="10">QA-1986 374</strain>
    </source>
</reference>
<dbReference type="GO" id="GO:0009003">
    <property type="term" value="F:signal peptidase activity"/>
    <property type="evidence" value="ECO:0007669"/>
    <property type="project" value="UniProtKB-EC"/>
</dbReference>
<name>A0ABY5K1M9_9BACI</name>
<comment type="subcellular location">
    <subcellularLocation>
        <location evidence="2">Cell membrane</location>
        <topology evidence="2">Single-pass type II membrane protein</topology>
    </subcellularLocation>
    <subcellularLocation>
        <location evidence="8">Membrane</location>
        <topology evidence="8">Single-pass type II membrane protein</topology>
    </subcellularLocation>
</comment>
<keyword evidence="5 7" id="KW-0645">Protease</keyword>
<dbReference type="InterPro" id="IPR019533">
    <property type="entry name" value="Peptidase_S26"/>
</dbReference>
<evidence type="ECO:0000256" key="3">
    <source>
        <dbReference type="ARBA" id="ARBA00009370"/>
    </source>
</evidence>
<evidence type="ECO:0000256" key="8">
    <source>
        <dbReference type="RuleBase" id="RU362042"/>
    </source>
</evidence>
<gene>
    <name evidence="10" type="primary">lepB</name>
    <name evidence="10" type="ORF">NP439_11390</name>
</gene>
<keyword evidence="7" id="KW-1133">Transmembrane helix</keyword>
<accession>A0ABY5K1M9</accession>
<keyword evidence="11" id="KW-1185">Reference proteome</keyword>
<dbReference type="PANTHER" id="PTHR43390">
    <property type="entry name" value="SIGNAL PEPTIDASE I"/>
    <property type="match status" value="1"/>
</dbReference>
<dbReference type="Proteomes" id="UP001059773">
    <property type="component" value="Chromosome"/>
</dbReference>
<dbReference type="InterPro" id="IPR019757">
    <property type="entry name" value="Pept_S26A_signal_pept_1_Lys-AS"/>
</dbReference>
<sequence length="182" mass="20794">MEGSSLKREFYLLCKVIIFAIIAIFVVKNFLLSPSVVWGESMQPTFSDQDKIIVNKVSTIDRFDVIVFHAPDSENYYVKRVIGVPGDHIEYKNNILYLNGKAIDEPYLLSENSSSNWSLQTGDFTLEELTGYSLIPENTYFVLGDNRGNSNDSRFFGLLHENAVIGEVTFRFYPFNNIGRPR</sequence>
<keyword evidence="7" id="KW-0472">Membrane</keyword>
<dbReference type="PRINTS" id="PR00727">
    <property type="entry name" value="LEADERPTASE"/>
</dbReference>
<proteinExistence type="inferred from homology"/>
<dbReference type="Gene3D" id="2.10.109.10">
    <property type="entry name" value="Umud Fragment, subunit A"/>
    <property type="match status" value="1"/>
</dbReference>
<evidence type="ECO:0000256" key="5">
    <source>
        <dbReference type="ARBA" id="ARBA00022670"/>
    </source>
</evidence>
<dbReference type="PROSITE" id="PS00760">
    <property type="entry name" value="SPASE_I_2"/>
    <property type="match status" value="1"/>
</dbReference>
<dbReference type="PANTHER" id="PTHR43390:SF1">
    <property type="entry name" value="CHLOROPLAST PROCESSING PEPTIDASE"/>
    <property type="match status" value="1"/>
</dbReference>
<dbReference type="PROSITE" id="PS00761">
    <property type="entry name" value="SPASE_I_3"/>
    <property type="match status" value="1"/>
</dbReference>
<evidence type="ECO:0000256" key="6">
    <source>
        <dbReference type="ARBA" id="ARBA00022801"/>
    </source>
</evidence>
<organism evidence="10 11">
    <name type="scientific">Oceanobacillus jeddahense</name>
    <dbReference type="NCBI Taxonomy" id="1462527"/>
    <lineage>
        <taxon>Bacteria</taxon>
        <taxon>Bacillati</taxon>
        <taxon>Bacillota</taxon>
        <taxon>Bacilli</taxon>
        <taxon>Bacillales</taxon>
        <taxon>Bacillaceae</taxon>
        <taxon>Oceanobacillus</taxon>
    </lineage>
</organism>
<dbReference type="SUPFAM" id="SSF51306">
    <property type="entry name" value="LexA/Signal peptidase"/>
    <property type="match status" value="1"/>
</dbReference>
<dbReference type="Pfam" id="PF10502">
    <property type="entry name" value="Peptidase_S26"/>
    <property type="match status" value="1"/>
</dbReference>
<keyword evidence="7" id="KW-0812">Transmembrane</keyword>
<dbReference type="EC" id="3.4.21.89" evidence="4 7"/>
<evidence type="ECO:0000256" key="4">
    <source>
        <dbReference type="ARBA" id="ARBA00013208"/>
    </source>
</evidence>
<evidence type="ECO:0000313" key="11">
    <source>
        <dbReference type="Proteomes" id="UP001059773"/>
    </source>
</evidence>
<evidence type="ECO:0000256" key="1">
    <source>
        <dbReference type="ARBA" id="ARBA00000677"/>
    </source>
</evidence>
<feature type="domain" description="Peptidase S26" evidence="9">
    <location>
        <begin position="14"/>
        <end position="173"/>
    </location>
</feature>
<dbReference type="CDD" id="cd06530">
    <property type="entry name" value="S26_SPase_I"/>
    <property type="match status" value="1"/>
</dbReference>
<evidence type="ECO:0000259" key="9">
    <source>
        <dbReference type="Pfam" id="PF10502"/>
    </source>
</evidence>
<evidence type="ECO:0000313" key="10">
    <source>
        <dbReference type="EMBL" id="UUI05201.1"/>
    </source>
</evidence>
<dbReference type="RefSeq" id="WP_256710089.1">
    <property type="nucleotide sequence ID" value="NZ_CP101914.1"/>
</dbReference>
<feature type="transmembrane region" description="Helical" evidence="7">
    <location>
        <begin position="12"/>
        <end position="32"/>
    </location>
</feature>